<dbReference type="RefSeq" id="WP_105915925.1">
    <property type="nucleotide sequence ID" value="NZ_NXGE01000007.1"/>
</dbReference>
<sequence length="100" mass="11306">MDDLSLLTPPEIAKKIGSKKTTDLTSGVKNLSASSLNNLKISNPTKYEIVMLGLIVKKLHINFNDLIFFSEALKFKNIKNKNFDINDLIFMNLLSNYQKS</sequence>
<gene>
    <name evidence="1" type="ORF">CJ673_09365</name>
</gene>
<comment type="caution">
    <text evidence="1">The sequence shown here is derived from an EMBL/GenBank/DDBJ whole genome shotgun (WGS) entry which is preliminary data.</text>
</comment>
<protein>
    <submittedName>
        <fullName evidence="1">Uncharacterized protein</fullName>
    </submittedName>
</protein>
<evidence type="ECO:0000313" key="1">
    <source>
        <dbReference type="EMBL" id="PRM93673.1"/>
    </source>
</evidence>
<accession>A0A2S9T4A8</accession>
<dbReference type="AlphaFoldDB" id="A0A2S9T4A8"/>
<organism evidence="1 2">
    <name type="scientific">Aliarcobacter cryaerophilus</name>
    <dbReference type="NCBI Taxonomy" id="28198"/>
    <lineage>
        <taxon>Bacteria</taxon>
        <taxon>Pseudomonadati</taxon>
        <taxon>Campylobacterota</taxon>
        <taxon>Epsilonproteobacteria</taxon>
        <taxon>Campylobacterales</taxon>
        <taxon>Arcobacteraceae</taxon>
        <taxon>Aliarcobacter</taxon>
    </lineage>
</organism>
<proteinExistence type="predicted"/>
<reference evidence="1 2" key="1">
    <citation type="submission" date="2017-09" db="EMBL/GenBank/DDBJ databases">
        <title>Reassesment of A. cryaerophilus.</title>
        <authorList>
            <person name="Perez-Cataluna A."/>
            <person name="Collado L."/>
            <person name="Salgado O."/>
            <person name="Lefinanco V."/>
            <person name="Figueras M.J."/>
        </authorList>
    </citation>
    <scope>NUCLEOTIDE SEQUENCE [LARGE SCALE GENOMIC DNA]</scope>
    <source>
        <strain evidence="1 2">LMG 10210</strain>
    </source>
</reference>
<dbReference type="EMBL" id="NXGE01000007">
    <property type="protein sequence ID" value="PRM93673.1"/>
    <property type="molecule type" value="Genomic_DNA"/>
</dbReference>
<name>A0A2S9T4A8_9BACT</name>
<dbReference type="Proteomes" id="UP000238281">
    <property type="component" value="Unassembled WGS sequence"/>
</dbReference>
<evidence type="ECO:0000313" key="2">
    <source>
        <dbReference type="Proteomes" id="UP000238281"/>
    </source>
</evidence>